<name>A0A9E7R556_9EURY</name>
<organism evidence="1 2">
    <name type="scientific">Salinirubellus salinus</name>
    <dbReference type="NCBI Taxonomy" id="1364945"/>
    <lineage>
        <taxon>Archaea</taxon>
        <taxon>Methanobacteriati</taxon>
        <taxon>Methanobacteriota</taxon>
        <taxon>Stenosarchaea group</taxon>
        <taxon>Halobacteria</taxon>
        <taxon>Halobacteriales</taxon>
        <taxon>Natronomonadaceae</taxon>
        <taxon>Salinirubellus</taxon>
    </lineage>
</organism>
<reference evidence="1" key="1">
    <citation type="submission" date="2022-09" db="EMBL/GenBank/DDBJ databases">
        <title>Diverse halophilic archaea isolated from saline environments.</title>
        <authorList>
            <person name="Cui H.-L."/>
        </authorList>
    </citation>
    <scope>NUCLEOTIDE SEQUENCE</scope>
    <source>
        <strain evidence="1">ZS-35-S2</strain>
    </source>
</reference>
<dbReference type="RefSeq" id="WP_260594504.1">
    <property type="nucleotide sequence ID" value="NZ_CP104003.1"/>
</dbReference>
<dbReference type="EMBL" id="CP104003">
    <property type="protein sequence ID" value="UWM55404.1"/>
    <property type="molecule type" value="Genomic_DNA"/>
</dbReference>
<keyword evidence="2" id="KW-1185">Reference proteome</keyword>
<evidence type="ECO:0008006" key="3">
    <source>
        <dbReference type="Google" id="ProtNLM"/>
    </source>
</evidence>
<protein>
    <recommendedName>
        <fullName evidence="3">Pectate lyase superfamily protein domain-containing protein</fullName>
    </recommendedName>
</protein>
<dbReference type="Proteomes" id="UP001057580">
    <property type="component" value="Chromosome"/>
</dbReference>
<gene>
    <name evidence="1" type="ORF">N0B31_03750</name>
</gene>
<proteinExistence type="predicted"/>
<sequence length="385" mass="40773">MHSDPTYDRVRCAVSDLGLDPTGADPVDDALAAATETGTRIEFPPGEYLLARPHTLADVERHAWVGTGEDREAVRLLVAEEALPTPLTVTGSRDLLFDGFTFVTERSRPVEWGLDVDGSVTVADVGVTDRGDETTHDEPSIDRYRRGGIRTLSVVGRGAVASYEVTVSGRICPDASGPSHTPAANVSGPTAEGSLRDEIDQYRFTGEVTAFSLTGPADVRVDGRPVSPTRLPATDGDVVRVESRHGDPVDYRLDADAPVGQVGGGAVAADHTIEGRTSAADGWVTSGHFDQFETEAGSARLFQERVLVSPAALSAPRNDFLVAGDVEYTLRTEGRLHEDADPTLGGGTRVSETAGVTDESVHHRFDGGVSRLTLEGEGAATLAFE</sequence>
<accession>A0A9E7R556</accession>
<dbReference type="KEGG" id="ssai:N0B31_03750"/>
<dbReference type="AlphaFoldDB" id="A0A9E7R556"/>
<evidence type="ECO:0000313" key="2">
    <source>
        <dbReference type="Proteomes" id="UP001057580"/>
    </source>
</evidence>
<evidence type="ECO:0000313" key="1">
    <source>
        <dbReference type="EMBL" id="UWM55404.1"/>
    </source>
</evidence>
<dbReference type="GeneID" id="74941506"/>